<evidence type="ECO:0000313" key="2">
    <source>
        <dbReference type="EMBL" id="CAF4370246.1"/>
    </source>
</evidence>
<dbReference type="Gene3D" id="3.40.50.300">
    <property type="entry name" value="P-loop containing nucleotide triphosphate hydrolases"/>
    <property type="match status" value="1"/>
</dbReference>
<proteinExistence type="predicted"/>
<accession>A0A815TVZ4</accession>
<sequence>MYTDNTDAVESDAVGNRIQHGEIIVTTNLTGRGTDLETSPKEPIEQCEQAPDHATRAAIARGEVGSAVALSEDTKVNLDSVDVK</sequence>
<organism evidence="1 3">
    <name type="scientific">Didymodactylos carnosus</name>
    <dbReference type="NCBI Taxonomy" id="1234261"/>
    <lineage>
        <taxon>Eukaryota</taxon>
        <taxon>Metazoa</taxon>
        <taxon>Spiralia</taxon>
        <taxon>Gnathifera</taxon>
        <taxon>Rotifera</taxon>
        <taxon>Eurotatoria</taxon>
        <taxon>Bdelloidea</taxon>
        <taxon>Philodinida</taxon>
        <taxon>Philodinidae</taxon>
        <taxon>Didymodactylos</taxon>
    </lineage>
</organism>
<dbReference type="Proteomes" id="UP000681722">
    <property type="component" value="Unassembled WGS sequence"/>
</dbReference>
<dbReference type="EMBL" id="CAJNOQ010023028">
    <property type="protein sequence ID" value="CAF1509354.1"/>
    <property type="molecule type" value="Genomic_DNA"/>
</dbReference>
<protein>
    <submittedName>
        <fullName evidence="1">Uncharacterized protein</fullName>
    </submittedName>
</protein>
<dbReference type="InterPro" id="IPR027417">
    <property type="entry name" value="P-loop_NTPase"/>
</dbReference>
<reference evidence="1" key="1">
    <citation type="submission" date="2021-02" db="EMBL/GenBank/DDBJ databases">
        <authorList>
            <person name="Nowell W R."/>
        </authorList>
    </citation>
    <scope>NUCLEOTIDE SEQUENCE</scope>
</reference>
<dbReference type="OrthoDB" id="10038397at2759"/>
<dbReference type="EMBL" id="CAJOBC010088566">
    <property type="protein sequence ID" value="CAF4370246.1"/>
    <property type="molecule type" value="Genomic_DNA"/>
</dbReference>
<keyword evidence="3" id="KW-1185">Reference proteome</keyword>
<comment type="caution">
    <text evidence="1">The sequence shown here is derived from an EMBL/GenBank/DDBJ whole genome shotgun (WGS) entry which is preliminary data.</text>
</comment>
<gene>
    <name evidence="1" type="ORF">GPM918_LOCUS37040</name>
    <name evidence="2" type="ORF">SRO942_LOCUS37798</name>
</gene>
<dbReference type="Proteomes" id="UP000663829">
    <property type="component" value="Unassembled WGS sequence"/>
</dbReference>
<name>A0A815TVZ4_9BILA</name>
<dbReference type="AlphaFoldDB" id="A0A815TVZ4"/>
<evidence type="ECO:0000313" key="3">
    <source>
        <dbReference type="Proteomes" id="UP000663829"/>
    </source>
</evidence>
<evidence type="ECO:0000313" key="1">
    <source>
        <dbReference type="EMBL" id="CAF1509354.1"/>
    </source>
</evidence>